<dbReference type="EMBL" id="KI912114">
    <property type="protein sequence ID" value="ETS78854.1"/>
    <property type="molecule type" value="Genomic_DNA"/>
</dbReference>
<dbReference type="RefSeq" id="XP_007835479.1">
    <property type="nucleotide sequence ID" value="XM_007837288.1"/>
</dbReference>
<dbReference type="OrthoDB" id="4682787at2759"/>
<dbReference type="Pfam" id="PF20684">
    <property type="entry name" value="Fung_rhodopsin"/>
    <property type="match status" value="1"/>
</dbReference>
<feature type="transmembrane region" description="Helical" evidence="7">
    <location>
        <begin position="115"/>
        <end position="138"/>
    </location>
</feature>
<dbReference type="eggNOG" id="ENOG502SKND">
    <property type="taxonomic scope" value="Eukaryota"/>
</dbReference>
<feature type="domain" description="Rhodopsin" evidence="8">
    <location>
        <begin position="56"/>
        <end position="296"/>
    </location>
</feature>
<feature type="transmembrane region" description="Helical" evidence="7">
    <location>
        <begin position="72"/>
        <end position="95"/>
    </location>
</feature>
<feature type="region of interest" description="Disordered" evidence="6">
    <location>
        <begin position="1"/>
        <end position="32"/>
    </location>
</feature>
<name>W3WYK2_PESFW</name>
<keyword evidence="4 7" id="KW-0472">Membrane</keyword>
<evidence type="ECO:0000256" key="5">
    <source>
        <dbReference type="ARBA" id="ARBA00038359"/>
    </source>
</evidence>
<proteinExistence type="inferred from homology"/>
<evidence type="ECO:0000256" key="1">
    <source>
        <dbReference type="ARBA" id="ARBA00004141"/>
    </source>
</evidence>
<feature type="compositionally biased region" description="Polar residues" evidence="6">
    <location>
        <begin position="1"/>
        <end position="15"/>
    </location>
</feature>
<dbReference type="OMA" id="HIILWIN"/>
<dbReference type="AlphaFoldDB" id="W3WYK2"/>
<dbReference type="InParanoid" id="W3WYK2"/>
<keyword evidence="3 7" id="KW-1133">Transmembrane helix</keyword>
<comment type="subcellular location">
    <subcellularLocation>
        <location evidence="1">Membrane</location>
        <topology evidence="1">Multi-pass membrane protein</topology>
    </subcellularLocation>
</comment>
<dbReference type="InterPro" id="IPR049326">
    <property type="entry name" value="Rhodopsin_dom_fungi"/>
</dbReference>
<dbReference type="PANTHER" id="PTHR33048:SF47">
    <property type="entry name" value="INTEGRAL MEMBRANE PROTEIN-RELATED"/>
    <property type="match status" value="1"/>
</dbReference>
<organism evidence="9 10">
    <name type="scientific">Pestalotiopsis fici (strain W106-1 / CGMCC3.15140)</name>
    <dbReference type="NCBI Taxonomy" id="1229662"/>
    <lineage>
        <taxon>Eukaryota</taxon>
        <taxon>Fungi</taxon>
        <taxon>Dikarya</taxon>
        <taxon>Ascomycota</taxon>
        <taxon>Pezizomycotina</taxon>
        <taxon>Sordariomycetes</taxon>
        <taxon>Xylariomycetidae</taxon>
        <taxon>Amphisphaeriales</taxon>
        <taxon>Sporocadaceae</taxon>
        <taxon>Pestalotiopsis</taxon>
    </lineage>
</organism>
<feature type="region of interest" description="Disordered" evidence="6">
    <location>
        <begin position="319"/>
        <end position="382"/>
    </location>
</feature>
<dbReference type="PANTHER" id="PTHR33048">
    <property type="entry name" value="PTH11-LIKE INTEGRAL MEMBRANE PROTEIN (AFU_ORTHOLOGUE AFUA_5G11245)"/>
    <property type="match status" value="1"/>
</dbReference>
<protein>
    <recommendedName>
        <fullName evidence="8">Rhodopsin domain-containing protein</fullName>
    </recommendedName>
</protein>
<feature type="compositionally biased region" description="Low complexity" evidence="6">
    <location>
        <begin position="319"/>
        <end position="332"/>
    </location>
</feature>
<evidence type="ECO:0000313" key="9">
    <source>
        <dbReference type="EMBL" id="ETS78854.1"/>
    </source>
</evidence>
<evidence type="ECO:0000256" key="2">
    <source>
        <dbReference type="ARBA" id="ARBA00022692"/>
    </source>
</evidence>
<evidence type="ECO:0000256" key="4">
    <source>
        <dbReference type="ARBA" id="ARBA00023136"/>
    </source>
</evidence>
<sequence length="421" mass="46685">MAPTNNIQVGSSTLTGPAGVPPTGTEPNFDDPSNQNGLVRAVVVLVTVITSLFMIMRIYSRIILKRFTLHDALGLAAFALYLAFVEVFIRLLNSYGWFVDMWDLRLQDYPAVNQVLFQGLIIYFCVLLLIKSAILLEWTSIFVPMGTRDAFWWISNLVLAVHVLFYVSMIIVELTACTPFERNWNPLIAGKCLNTVGVAVAISAVNLFFDITIFLLPQRVIWSLNMRTQKKLGISFLFGVGVLACIAAGFRLGASLKFYKSADVTYTFSTLALWCLGEVTCAFIIFCGPAIPKIFSNTELQGLVSNLKSWAGSSVRKLVSSGSSSKDGSSLGTRKRSRSNFSRHDNSLEKTSFPQVPPLPEQYRTRDTGNLPSGDNSDMSPQAGEIVQTTRFTAVEDSSVQNIADDQHSRQHPWMYSQENI</sequence>
<accession>W3WYK2</accession>
<dbReference type="GO" id="GO:0016020">
    <property type="term" value="C:membrane"/>
    <property type="evidence" value="ECO:0007669"/>
    <property type="project" value="UniProtKB-SubCell"/>
</dbReference>
<feature type="transmembrane region" description="Helical" evidence="7">
    <location>
        <begin position="150"/>
        <end position="176"/>
    </location>
</feature>
<feature type="transmembrane region" description="Helical" evidence="7">
    <location>
        <begin position="38"/>
        <end position="60"/>
    </location>
</feature>
<evidence type="ECO:0000313" key="10">
    <source>
        <dbReference type="Proteomes" id="UP000030651"/>
    </source>
</evidence>
<dbReference type="GeneID" id="19273720"/>
<dbReference type="HOGENOM" id="CLU_028200_12_4_1"/>
<comment type="similarity">
    <text evidence="5">Belongs to the SAT4 family.</text>
</comment>
<evidence type="ECO:0000256" key="7">
    <source>
        <dbReference type="SAM" id="Phobius"/>
    </source>
</evidence>
<feature type="compositionally biased region" description="Polar residues" evidence="6">
    <location>
        <begin position="368"/>
        <end position="380"/>
    </location>
</feature>
<evidence type="ECO:0000256" key="6">
    <source>
        <dbReference type="SAM" id="MobiDB-lite"/>
    </source>
</evidence>
<evidence type="ECO:0000256" key="3">
    <source>
        <dbReference type="ARBA" id="ARBA00022989"/>
    </source>
</evidence>
<dbReference type="KEGG" id="pfy:PFICI_08707"/>
<dbReference type="Proteomes" id="UP000030651">
    <property type="component" value="Unassembled WGS sequence"/>
</dbReference>
<keyword evidence="10" id="KW-1185">Reference proteome</keyword>
<reference evidence="10" key="1">
    <citation type="journal article" date="2015" name="BMC Genomics">
        <title>Genomic and transcriptomic analysis of the endophytic fungus Pestalotiopsis fici reveals its lifestyle and high potential for synthesis of natural products.</title>
        <authorList>
            <person name="Wang X."/>
            <person name="Zhang X."/>
            <person name="Liu L."/>
            <person name="Xiang M."/>
            <person name="Wang W."/>
            <person name="Sun X."/>
            <person name="Che Y."/>
            <person name="Guo L."/>
            <person name="Liu G."/>
            <person name="Guo L."/>
            <person name="Wang C."/>
            <person name="Yin W.B."/>
            <person name="Stadler M."/>
            <person name="Zhang X."/>
            <person name="Liu X."/>
        </authorList>
    </citation>
    <scope>NUCLEOTIDE SEQUENCE [LARGE SCALE GENOMIC DNA]</scope>
    <source>
        <strain evidence="10">W106-1 / CGMCC3.15140</strain>
    </source>
</reference>
<feature type="transmembrane region" description="Helical" evidence="7">
    <location>
        <begin position="196"/>
        <end position="216"/>
    </location>
</feature>
<feature type="transmembrane region" description="Helical" evidence="7">
    <location>
        <begin position="271"/>
        <end position="291"/>
    </location>
</feature>
<gene>
    <name evidence="9" type="ORF">PFICI_08707</name>
</gene>
<keyword evidence="2 7" id="KW-0812">Transmembrane</keyword>
<dbReference type="InterPro" id="IPR052337">
    <property type="entry name" value="SAT4-like"/>
</dbReference>
<feature type="transmembrane region" description="Helical" evidence="7">
    <location>
        <begin position="236"/>
        <end position="259"/>
    </location>
</feature>
<evidence type="ECO:0000259" key="8">
    <source>
        <dbReference type="Pfam" id="PF20684"/>
    </source>
</evidence>